<dbReference type="PANTHER" id="PTHR23158:SF38">
    <property type="entry name" value="MELANOMA INHIBITORY ACTIVITY PROTEIN 2"/>
    <property type="match status" value="1"/>
</dbReference>
<feature type="coiled-coil region" evidence="2">
    <location>
        <begin position="424"/>
        <end position="497"/>
    </location>
</feature>
<dbReference type="Ensembl" id="ENSDCDT00010018940.1">
    <property type="protein sequence ID" value="ENSDCDP00010017876.1"/>
    <property type="gene ID" value="ENSDCDG00010008077.1"/>
</dbReference>
<reference evidence="4" key="3">
    <citation type="submission" date="2025-09" db="UniProtKB">
        <authorList>
            <consortium name="Ensembl"/>
        </authorList>
    </citation>
    <scope>IDENTIFICATION</scope>
</reference>
<dbReference type="GO" id="GO:0035459">
    <property type="term" value="P:vesicle cargo loading"/>
    <property type="evidence" value="ECO:0007669"/>
    <property type="project" value="TreeGrafter"/>
</dbReference>
<feature type="coiled-coil region" evidence="2">
    <location>
        <begin position="322"/>
        <end position="377"/>
    </location>
</feature>
<accession>A0AAY4BD86</accession>
<keyword evidence="5" id="KW-1185">Reference proteome</keyword>
<feature type="region of interest" description="Disordered" evidence="3">
    <location>
        <begin position="512"/>
        <end position="770"/>
    </location>
</feature>
<protein>
    <recommendedName>
        <fullName evidence="6">MIA SH3 domain ER export factor 2</fullName>
    </recommendedName>
</protein>
<evidence type="ECO:0000256" key="1">
    <source>
        <dbReference type="ARBA" id="ARBA00023054"/>
    </source>
</evidence>
<reference evidence="4" key="2">
    <citation type="submission" date="2025-08" db="UniProtKB">
        <authorList>
            <consortium name="Ensembl"/>
        </authorList>
    </citation>
    <scope>IDENTIFICATION</scope>
</reference>
<dbReference type="GO" id="GO:0009306">
    <property type="term" value="P:protein secretion"/>
    <property type="evidence" value="ECO:0007669"/>
    <property type="project" value="TreeGrafter"/>
</dbReference>
<dbReference type="GeneTree" id="ENSGT00950000182767"/>
<feature type="coiled-coil region" evidence="2">
    <location>
        <begin position="168"/>
        <end position="202"/>
    </location>
</feature>
<proteinExistence type="predicted"/>
<reference evidence="4 5" key="1">
    <citation type="submission" date="2020-06" db="EMBL/GenBank/DDBJ databases">
        <authorList>
            <consortium name="Wellcome Sanger Institute Data Sharing"/>
        </authorList>
    </citation>
    <scope>NUCLEOTIDE SEQUENCE [LARGE SCALE GENOMIC DNA]</scope>
</reference>
<dbReference type="GeneID" id="114801769"/>
<dbReference type="GO" id="GO:0005789">
    <property type="term" value="C:endoplasmic reticulum membrane"/>
    <property type="evidence" value="ECO:0007669"/>
    <property type="project" value="TreeGrafter"/>
</dbReference>
<keyword evidence="1 2" id="KW-0175">Coiled coil</keyword>
<evidence type="ECO:0000313" key="4">
    <source>
        <dbReference type="Ensembl" id="ENSDCDP00010017876.1"/>
    </source>
</evidence>
<gene>
    <name evidence="4" type="primary">LOC114801769</name>
</gene>
<feature type="compositionally biased region" description="Pro residues" evidence="3">
    <location>
        <begin position="602"/>
        <end position="623"/>
    </location>
</feature>
<feature type="compositionally biased region" description="Pro residues" evidence="3">
    <location>
        <begin position="718"/>
        <end position="763"/>
    </location>
</feature>
<dbReference type="GO" id="GO:0070971">
    <property type="term" value="C:endoplasmic reticulum exit site"/>
    <property type="evidence" value="ECO:0007669"/>
    <property type="project" value="TreeGrafter"/>
</dbReference>
<evidence type="ECO:0000313" key="5">
    <source>
        <dbReference type="Proteomes" id="UP000694580"/>
    </source>
</evidence>
<dbReference type="RefSeq" id="XP_028855890.1">
    <property type="nucleotide sequence ID" value="XM_029000057.1"/>
</dbReference>
<dbReference type="InterPro" id="IPR051500">
    <property type="entry name" value="cTAGE_MIA/OTOR"/>
</dbReference>
<feature type="compositionally biased region" description="Basic and acidic residues" evidence="3">
    <location>
        <begin position="298"/>
        <end position="313"/>
    </location>
</feature>
<evidence type="ECO:0008006" key="6">
    <source>
        <dbReference type="Google" id="ProtNLM"/>
    </source>
</evidence>
<dbReference type="AlphaFoldDB" id="A0AAY4BD86"/>
<organism evidence="4 5">
    <name type="scientific">Denticeps clupeoides</name>
    <name type="common">denticle herring</name>
    <dbReference type="NCBI Taxonomy" id="299321"/>
    <lineage>
        <taxon>Eukaryota</taxon>
        <taxon>Metazoa</taxon>
        <taxon>Chordata</taxon>
        <taxon>Craniata</taxon>
        <taxon>Vertebrata</taxon>
        <taxon>Euteleostomi</taxon>
        <taxon>Actinopterygii</taxon>
        <taxon>Neopterygii</taxon>
        <taxon>Teleostei</taxon>
        <taxon>Clupei</taxon>
        <taxon>Clupeiformes</taxon>
        <taxon>Denticipitoidei</taxon>
        <taxon>Denticipitidae</taxon>
        <taxon>Denticeps</taxon>
    </lineage>
</organism>
<evidence type="ECO:0000256" key="3">
    <source>
        <dbReference type="SAM" id="MobiDB-lite"/>
    </source>
</evidence>
<dbReference type="PANTHER" id="PTHR23158">
    <property type="entry name" value="MELANOMA INHIBITORY ACTIVITY-RELATED"/>
    <property type="match status" value="1"/>
</dbReference>
<name>A0AAY4BD86_9TELE</name>
<dbReference type="GO" id="GO:0006888">
    <property type="term" value="P:endoplasmic reticulum to Golgi vesicle-mediated transport"/>
    <property type="evidence" value="ECO:0007669"/>
    <property type="project" value="TreeGrafter"/>
</dbReference>
<feature type="region of interest" description="Disordered" evidence="3">
    <location>
        <begin position="290"/>
        <end position="313"/>
    </location>
</feature>
<evidence type="ECO:0000256" key="2">
    <source>
        <dbReference type="SAM" id="Coils"/>
    </source>
</evidence>
<sequence>MLFADMVEEVNMDTEATGVSMYYSLALEKVRDVVSTLPDDIRPGPDLYGLPWEAVIFTVLLSFCILLGFSCRFYQSVKSRLYASRERKMGQKVAELLEEKCKVLETLSECKHKYEKLDAALQNGGILAHLEEKENLEAMSCQLQESNSHMEADIEGLKEDLSIQQETRVQQDEMLAEMQETLKRLEEDSKGLKSQMEQAKTTLKIYDMNSERLQKSLLAAKEENALLHESKAQLAQEAEGWGERLCELEEEMKMCETAHRSMIEDCATKDERIKSLTDCLLKMKDWDSELGDEANADDSGRTENGETSEFHEQQKVQELICAAKLSADLKSIEEDKSRLVARLADEVKAKEDLQEGIEQLQRQKEQLQSQSSMFSIESQKLQQKLTIMTEMYQENELKLHRMLTVEERERLQKEEKLNKADKMITLAAEELSTYRQRAQELEDEQEKTNQAYKNQIASREKKAHDNWLAARTAERDLADIKRENAHLRQKLTDAQFKLEVVEKDPYALDPIGRPLFRGERSPFGPSPLSRPSSETRAFLSPPTLMDGPPPRLSPQFPLGPGGRASQGLVEPPGGGGDFERSGGPHSDSGSISPTWERDRRPVPIPPPGHPYPEPPFRRPPPVAFPMGTLPTRPPLPPESHSYGLYSSEKQNSFLSNSSGTGEGESGGSMISGPGDLRIPPDAPVDPRDTHFQRRGPYGPTDFYPHRGHIGPPLGMRGPLPPGMFPRFPPHMGYPPVRAPPDSFPPGPPPRPSPPGSEQPPDQSPSPQGVI</sequence>
<dbReference type="Proteomes" id="UP000694580">
    <property type="component" value="Chromosome 1"/>
</dbReference>